<evidence type="ECO:0000256" key="5">
    <source>
        <dbReference type="ARBA" id="ARBA00022737"/>
    </source>
</evidence>
<dbReference type="InterPro" id="IPR050971">
    <property type="entry name" value="Cadherin-domain_protein"/>
</dbReference>
<keyword evidence="7" id="KW-0130">Cell adhesion</keyword>
<evidence type="ECO:0000256" key="3">
    <source>
        <dbReference type="ARBA" id="ARBA00022692"/>
    </source>
</evidence>
<dbReference type="Pfam" id="PF00028">
    <property type="entry name" value="Cadherin"/>
    <property type="match status" value="1"/>
</dbReference>
<keyword evidence="5" id="KW-0677">Repeat</keyword>
<dbReference type="CDD" id="cd11304">
    <property type="entry name" value="Cadherin_repeat"/>
    <property type="match status" value="1"/>
</dbReference>
<keyword evidence="9" id="KW-0472">Membrane</keyword>
<evidence type="ECO:0000313" key="15">
    <source>
        <dbReference type="Proteomes" id="UP000324222"/>
    </source>
</evidence>
<dbReference type="SMART" id="SM00112">
    <property type="entry name" value="CA"/>
    <property type="match status" value="1"/>
</dbReference>
<keyword evidence="11" id="KW-0325">Glycoprotein</keyword>
<comment type="caution">
    <text evidence="14">The sequence shown here is derived from an EMBL/GenBank/DDBJ whole genome shotgun (WGS) entry which is preliminary data.</text>
</comment>
<protein>
    <submittedName>
        <fullName evidence="14">Cadherin-related tumor suppressor</fullName>
    </submittedName>
</protein>
<evidence type="ECO:0000313" key="14">
    <source>
        <dbReference type="EMBL" id="MPC94636.1"/>
    </source>
</evidence>
<comment type="subcellular location">
    <subcellularLocation>
        <location evidence="1">Membrane</location>
        <topology evidence="1">Single-pass membrane protein</topology>
    </subcellularLocation>
</comment>
<keyword evidence="15" id="KW-1185">Reference proteome</keyword>
<dbReference type="GO" id="GO:0030855">
    <property type="term" value="P:epithelial cell differentiation"/>
    <property type="evidence" value="ECO:0007669"/>
    <property type="project" value="UniProtKB-ARBA"/>
</dbReference>
<dbReference type="InterPro" id="IPR002126">
    <property type="entry name" value="Cadherin-like_dom"/>
</dbReference>
<evidence type="ECO:0000256" key="8">
    <source>
        <dbReference type="ARBA" id="ARBA00022989"/>
    </source>
</evidence>
<evidence type="ECO:0000256" key="6">
    <source>
        <dbReference type="ARBA" id="ARBA00022837"/>
    </source>
</evidence>
<dbReference type="GO" id="GO:0005911">
    <property type="term" value="C:cell-cell junction"/>
    <property type="evidence" value="ECO:0007669"/>
    <property type="project" value="TreeGrafter"/>
</dbReference>
<organism evidence="14 15">
    <name type="scientific">Portunus trituberculatus</name>
    <name type="common">Swimming crab</name>
    <name type="synonym">Neptunus trituberculatus</name>
    <dbReference type="NCBI Taxonomy" id="210409"/>
    <lineage>
        <taxon>Eukaryota</taxon>
        <taxon>Metazoa</taxon>
        <taxon>Ecdysozoa</taxon>
        <taxon>Arthropoda</taxon>
        <taxon>Crustacea</taxon>
        <taxon>Multicrustacea</taxon>
        <taxon>Malacostraca</taxon>
        <taxon>Eumalacostraca</taxon>
        <taxon>Eucarida</taxon>
        <taxon>Decapoda</taxon>
        <taxon>Pleocyemata</taxon>
        <taxon>Brachyura</taxon>
        <taxon>Eubrachyura</taxon>
        <taxon>Portunoidea</taxon>
        <taxon>Portunidae</taxon>
        <taxon>Portuninae</taxon>
        <taxon>Portunus</taxon>
    </lineage>
</organism>
<evidence type="ECO:0000256" key="11">
    <source>
        <dbReference type="ARBA" id="ARBA00023180"/>
    </source>
</evidence>
<dbReference type="PANTHER" id="PTHR24025">
    <property type="entry name" value="DESMOGLEIN FAMILY MEMBER"/>
    <property type="match status" value="1"/>
</dbReference>
<evidence type="ECO:0000256" key="9">
    <source>
        <dbReference type="ARBA" id="ARBA00023136"/>
    </source>
</evidence>
<evidence type="ECO:0000256" key="10">
    <source>
        <dbReference type="ARBA" id="ARBA00023157"/>
    </source>
</evidence>
<evidence type="ECO:0000256" key="4">
    <source>
        <dbReference type="ARBA" id="ARBA00022729"/>
    </source>
</evidence>
<gene>
    <name evidence="14" type="primary">ft_8</name>
    <name evidence="14" type="ORF">E2C01_089814</name>
</gene>
<evidence type="ECO:0000256" key="12">
    <source>
        <dbReference type="PROSITE-ProRule" id="PRU00043"/>
    </source>
</evidence>
<evidence type="ECO:0000256" key="1">
    <source>
        <dbReference type="ARBA" id="ARBA00004167"/>
    </source>
</evidence>
<evidence type="ECO:0000259" key="13">
    <source>
        <dbReference type="PROSITE" id="PS50268"/>
    </source>
</evidence>
<dbReference type="SUPFAM" id="SSF49313">
    <property type="entry name" value="Cadherin-like"/>
    <property type="match status" value="1"/>
</dbReference>
<dbReference type="GO" id="GO:0008104">
    <property type="term" value="P:intracellular protein localization"/>
    <property type="evidence" value="ECO:0007669"/>
    <property type="project" value="UniProtKB-ARBA"/>
</dbReference>
<dbReference type="GO" id="GO:0016020">
    <property type="term" value="C:membrane"/>
    <property type="evidence" value="ECO:0007669"/>
    <property type="project" value="UniProtKB-SubCell"/>
</dbReference>
<keyword evidence="2" id="KW-0245">EGF-like domain</keyword>
<evidence type="ECO:0000256" key="7">
    <source>
        <dbReference type="ARBA" id="ARBA00022889"/>
    </source>
</evidence>
<dbReference type="GO" id="GO:0007424">
    <property type="term" value="P:open tracheal system development"/>
    <property type="evidence" value="ECO:0007669"/>
    <property type="project" value="UniProtKB-ARBA"/>
</dbReference>
<keyword evidence="10" id="KW-1015">Disulfide bond</keyword>
<proteinExistence type="predicted"/>
<dbReference type="EMBL" id="VSRR010099364">
    <property type="protein sequence ID" value="MPC94636.1"/>
    <property type="molecule type" value="Genomic_DNA"/>
</dbReference>
<keyword evidence="6 12" id="KW-0106">Calcium</keyword>
<keyword evidence="8" id="KW-1133">Transmembrane helix</keyword>
<dbReference type="GO" id="GO:0007156">
    <property type="term" value="P:homophilic cell adhesion via plasma membrane adhesion molecules"/>
    <property type="evidence" value="ECO:0007669"/>
    <property type="project" value="InterPro"/>
</dbReference>
<dbReference type="InterPro" id="IPR015919">
    <property type="entry name" value="Cadherin-like_sf"/>
</dbReference>
<accession>A0A5B7JK49</accession>
<name>A0A5B7JK49_PORTR</name>
<feature type="domain" description="Cadherin" evidence="13">
    <location>
        <begin position="70"/>
        <end position="172"/>
    </location>
</feature>
<dbReference type="AlphaFoldDB" id="A0A5B7JK49"/>
<dbReference type="PRINTS" id="PR00205">
    <property type="entry name" value="CADHERIN"/>
</dbReference>
<sequence length="210" mass="23410">MRHKLSWCLTIIGERIRRCWLGAPHLGCAAATITASWVLRPCPARPGLLLDIYTVMVTVLDKNDSPPSFGDSPLRFTVSEDMLAGRRIAVLMATDPDTPGTLTYSIVGGDDNKFTLDAATGHLSLQDTLDRETKSEYDLTVRADDGVQHTDTTVYIEVRQRDRRSRATVPLYHYNPWPLCILSSVSRPALHISPWQYSLCTVHLSYPSAP</sequence>
<keyword evidence="4" id="KW-0732">Signal</keyword>
<dbReference type="PANTHER" id="PTHR24025:SF23">
    <property type="entry name" value="NEURAL-CADHERIN"/>
    <property type="match status" value="1"/>
</dbReference>
<dbReference type="Gene3D" id="2.60.40.60">
    <property type="entry name" value="Cadherins"/>
    <property type="match status" value="1"/>
</dbReference>
<dbReference type="PROSITE" id="PS50268">
    <property type="entry name" value="CADHERIN_2"/>
    <property type="match status" value="1"/>
</dbReference>
<dbReference type="FunFam" id="2.60.40.60:FF:000032">
    <property type="entry name" value="FAT atypical cadherin 1"/>
    <property type="match status" value="1"/>
</dbReference>
<evidence type="ECO:0000256" key="2">
    <source>
        <dbReference type="ARBA" id="ARBA00022536"/>
    </source>
</evidence>
<reference evidence="14 15" key="1">
    <citation type="submission" date="2019-05" db="EMBL/GenBank/DDBJ databases">
        <title>Another draft genome of Portunus trituberculatus and its Hox gene families provides insights of decapod evolution.</title>
        <authorList>
            <person name="Jeong J.-H."/>
            <person name="Song I."/>
            <person name="Kim S."/>
            <person name="Choi T."/>
            <person name="Kim D."/>
            <person name="Ryu S."/>
            <person name="Kim W."/>
        </authorList>
    </citation>
    <scope>NUCLEOTIDE SEQUENCE [LARGE SCALE GENOMIC DNA]</scope>
    <source>
        <tissue evidence="14">Muscle</tissue>
    </source>
</reference>
<dbReference type="Proteomes" id="UP000324222">
    <property type="component" value="Unassembled WGS sequence"/>
</dbReference>
<keyword evidence="3" id="KW-0812">Transmembrane</keyword>
<dbReference type="GO" id="GO:0005509">
    <property type="term" value="F:calcium ion binding"/>
    <property type="evidence" value="ECO:0007669"/>
    <property type="project" value="UniProtKB-UniRule"/>
</dbReference>